<protein>
    <recommendedName>
        <fullName evidence="3">Carbohydrate kinase PfkB domain-containing protein</fullName>
    </recommendedName>
</protein>
<dbReference type="EMBL" id="NAJQ01000128">
    <property type="protein sequence ID" value="TKA77809.1"/>
    <property type="molecule type" value="Genomic_DNA"/>
</dbReference>
<dbReference type="PANTHER" id="PTHR47098">
    <property type="entry name" value="PROTEIN MAK32"/>
    <property type="match status" value="1"/>
</dbReference>
<accession>A0A4V5NJL9</accession>
<evidence type="ECO:0000313" key="2">
    <source>
        <dbReference type="Proteomes" id="UP000309340"/>
    </source>
</evidence>
<dbReference type="OrthoDB" id="497927at2759"/>
<organism evidence="1 2">
    <name type="scientific">Friedmanniomyces simplex</name>
    <dbReference type="NCBI Taxonomy" id="329884"/>
    <lineage>
        <taxon>Eukaryota</taxon>
        <taxon>Fungi</taxon>
        <taxon>Dikarya</taxon>
        <taxon>Ascomycota</taxon>
        <taxon>Pezizomycotina</taxon>
        <taxon>Dothideomycetes</taxon>
        <taxon>Dothideomycetidae</taxon>
        <taxon>Mycosphaerellales</taxon>
        <taxon>Teratosphaeriaceae</taxon>
        <taxon>Friedmanniomyces</taxon>
    </lineage>
</organism>
<gene>
    <name evidence="1" type="ORF">B0A55_04588</name>
</gene>
<evidence type="ECO:0008006" key="3">
    <source>
        <dbReference type="Google" id="ProtNLM"/>
    </source>
</evidence>
<reference evidence="1 2" key="1">
    <citation type="submission" date="2017-03" db="EMBL/GenBank/DDBJ databases">
        <title>Genomes of endolithic fungi from Antarctica.</title>
        <authorList>
            <person name="Coleine C."/>
            <person name="Masonjones S."/>
            <person name="Stajich J.E."/>
        </authorList>
    </citation>
    <scope>NUCLEOTIDE SEQUENCE [LARGE SCALE GENOMIC DNA]</scope>
    <source>
        <strain evidence="1 2">CCFEE 5184</strain>
    </source>
</reference>
<comment type="caution">
    <text evidence="1">The sequence shown here is derived from an EMBL/GenBank/DDBJ whole genome shotgun (WGS) entry which is preliminary data.</text>
</comment>
<dbReference type="PANTHER" id="PTHR47098:SF2">
    <property type="entry name" value="PROTEIN MAK32"/>
    <property type="match status" value="1"/>
</dbReference>
<keyword evidence="2" id="KW-1185">Reference proteome</keyword>
<dbReference type="Proteomes" id="UP000309340">
    <property type="component" value="Unassembled WGS sequence"/>
</dbReference>
<sequence>MDNTDEENLPWIDFVTLGMFIIDDIYPPASALSQIPQKDIIGGAGTYSALGARLFSPPPTCSKTIAWIIDAGTDFPAPVRAQIEFWQTSALIRPRKALTTRGWNGYGENEYRAFRYLTEKKRLIVEDLTPDGLLASTNALTSVSISSSRSLIAGGTGSDLGICVWLARSTSAGSSGALLDAGPPEGIGVVPSECSKVAAEEAMSSRRDVAASSLWMSVVSGLSAAMVTGVEVLLRPPTLAMLGGWDMMLDEGSMEYMRK</sequence>
<name>A0A4V5NJL9_9PEZI</name>
<proteinExistence type="predicted"/>
<dbReference type="AlphaFoldDB" id="A0A4V5NJL9"/>
<dbReference type="Gene3D" id="3.40.1190.20">
    <property type="match status" value="1"/>
</dbReference>
<evidence type="ECO:0000313" key="1">
    <source>
        <dbReference type="EMBL" id="TKA77809.1"/>
    </source>
</evidence>
<dbReference type="STRING" id="329884.A0A4V5NJL9"/>
<dbReference type="InterPro" id="IPR029056">
    <property type="entry name" value="Ribokinase-like"/>
</dbReference>